<evidence type="ECO:0000256" key="4">
    <source>
        <dbReference type="PIRSR" id="PIRSR000103-1"/>
    </source>
</evidence>
<dbReference type="GO" id="GO:0016491">
    <property type="term" value="F:oxidoreductase activity"/>
    <property type="evidence" value="ECO:0007669"/>
    <property type="project" value="UniProtKB-KW"/>
</dbReference>
<dbReference type="Gene3D" id="3.40.50.720">
    <property type="entry name" value="NAD(P)-binding Rossmann-like Domain"/>
    <property type="match status" value="1"/>
</dbReference>
<dbReference type="AlphaFoldDB" id="A0AAU6SBE2"/>
<reference evidence="7" key="1">
    <citation type="submission" date="2024-04" db="EMBL/GenBank/DDBJ databases">
        <authorList>
            <person name="Roder T."/>
            <person name="Oberhansli S."/>
            <person name="Kreuzer M."/>
        </authorList>
    </citation>
    <scope>NUCLEOTIDE SEQUENCE</scope>
    <source>
        <strain evidence="7">LWS13-1.2</strain>
    </source>
</reference>
<feature type="domain" description="3-hydroxyisobutyrate dehydrogenase-like NAD-binding" evidence="6">
    <location>
        <begin position="192"/>
        <end position="306"/>
    </location>
</feature>
<dbReference type="InterPro" id="IPR013328">
    <property type="entry name" value="6PGD_dom2"/>
</dbReference>
<evidence type="ECO:0000259" key="5">
    <source>
        <dbReference type="Pfam" id="PF03446"/>
    </source>
</evidence>
<dbReference type="InterPro" id="IPR051265">
    <property type="entry name" value="HIBADH-related_NP60_sf"/>
</dbReference>
<evidence type="ECO:0000256" key="1">
    <source>
        <dbReference type="ARBA" id="ARBA00009080"/>
    </source>
</evidence>
<keyword evidence="2" id="KW-0560">Oxidoreductase</keyword>
<dbReference type="SUPFAM" id="SSF51735">
    <property type="entry name" value="NAD(P)-binding Rossmann-fold domains"/>
    <property type="match status" value="1"/>
</dbReference>
<evidence type="ECO:0000256" key="2">
    <source>
        <dbReference type="ARBA" id="ARBA00023002"/>
    </source>
</evidence>
<dbReference type="InterPro" id="IPR006115">
    <property type="entry name" value="6PGDH_NADP-bd"/>
</dbReference>
<dbReference type="Pfam" id="PF14833">
    <property type="entry name" value="NAD_binding_11"/>
    <property type="match status" value="1"/>
</dbReference>
<dbReference type="RefSeq" id="WP_349428769.1">
    <property type="nucleotide sequence ID" value="NZ_CP151632.1"/>
</dbReference>
<feature type="active site" evidence="4">
    <location>
        <position position="195"/>
    </location>
</feature>
<dbReference type="SUPFAM" id="SSF48179">
    <property type="entry name" value="6-phosphogluconate dehydrogenase C-terminal domain-like"/>
    <property type="match status" value="1"/>
</dbReference>
<keyword evidence="3" id="KW-0520">NAD</keyword>
<dbReference type="GO" id="GO:0050661">
    <property type="term" value="F:NADP binding"/>
    <property type="evidence" value="ECO:0007669"/>
    <property type="project" value="InterPro"/>
</dbReference>
<sequence length="331" mass="34987">MSEAQVPYDQCNRLFSQRSEEMAAKPTVGWIGVGRMGYQLAKRLLDAGYDVAVYNRTREKAESLVEFGASVVDKPVELAGRDIVFSMVSASHDLEQVILGQDGLLTDEGRAPKILGDASTVSSQASAGVREIAESRGVGFLATPVSGNPKVISIGKLTVAASGPRDVFDAALPLLETWGRGVTYVGEGEVARTVKIAHNVFLGVVTQSLAEITVLAEKAGVSREAFLTFLNDSVMGSVFTQYKTPAFVNLDFTPTFTNVLLQKDFDLGLAAAQDLGVVMPVAAVTRNIVAQEVGNGNIDQDFASLLLTAARGSGLDIASEDAPVSDGLEAD</sequence>
<dbReference type="InterPro" id="IPR036291">
    <property type="entry name" value="NAD(P)-bd_dom_sf"/>
</dbReference>
<dbReference type="GO" id="GO:0051287">
    <property type="term" value="F:NAD binding"/>
    <property type="evidence" value="ECO:0007669"/>
    <property type="project" value="InterPro"/>
</dbReference>
<proteinExistence type="inferred from homology"/>
<evidence type="ECO:0000256" key="3">
    <source>
        <dbReference type="ARBA" id="ARBA00023027"/>
    </source>
</evidence>
<organism evidence="7">
    <name type="scientific">Microbacterium sp. LWS13-1.2</name>
    <dbReference type="NCBI Taxonomy" id="3135264"/>
    <lineage>
        <taxon>Bacteria</taxon>
        <taxon>Bacillati</taxon>
        <taxon>Actinomycetota</taxon>
        <taxon>Actinomycetes</taxon>
        <taxon>Micrococcales</taxon>
        <taxon>Microbacteriaceae</taxon>
        <taxon>Microbacterium</taxon>
    </lineage>
</organism>
<accession>A0AAU6SBE2</accession>
<dbReference type="EMBL" id="CP151632">
    <property type="protein sequence ID" value="WZO34217.1"/>
    <property type="molecule type" value="Genomic_DNA"/>
</dbReference>
<comment type="similarity">
    <text evidence="1">Belongs to the HIBADH-related family.</text>
</comment>
<dbReference type="PIRSF" id="PIRSF000103">
    <property type="entry name" value="HIBADH"/>
    <property type="match status" value="1"/>
</dbReference>
<dbReference type="Gene3D" id="1.10.1040.10">
    <property type="entry name" value="N-(1-d-carboxylethyl)-l-norvaline Dehydrogenase, domain 2"/>
    <property type="match status" value="1"/>
</dbReference>
<dbReference type="InterPro" id="IPR029154">
    <property type="entry name" value="HIBADH-like_NADP-bd"/>
</dbReference>
<dbReference type="InterPro" id="IPR008927">
    <property type="entry name" value="6-PGluconate_DH-like_C_sf"/>
</dbReference>
<dbReference type="InterPro" id="IPR015815">
    <property type="entry name" value="HIBADH-related"/>
</dbReference>
<evidence type="ECO:0000259" key="6">
    <source>
        <dbReference type="Pfam" id="PF14833"/>
    </source>
</evidence>
<name>A0AAU6SBE2_9MICO</name>
<dbReference type="PANTHER" id="PTHR43580:SF2">
    <property type="entry name" value="CYTOKINE-LIKE NUCLEAR FACTOR N-PAC"/>
    <property type="match status" value="1"/>
</dbReference>
<gene>
    <name evidence="7" type="ORF">MRBLWS13_001869</name>
</gene>
<protein>
    <submittedName>
        <fullName evidence="7">NAD(P)-dependent oxidoreductase</fullName>
    </submittedName>
</protein>
<evidence type="ECO:0000313" key="7">
    <source>
        <dbReference type="EMBL" id="WZO34217.1"/>
    </source>
</evidence>
<dbReference type="Pfam" id="PF03446">
    <property type="entry name" value="NAD_binding_2"/>
    <property type="match status" value="1"/>
</dbReference>
<dbReference type="PANTHER" id="PTHR43580">
    <property type="entry name" value="OXIDOREDUCTASE GLYR1-RELATED"/>
    <property type="match status" value="1"/>
</dbReference>
<feature type="domain" description="6-phosphogluconate dehydrogenase NADP-binding" evidence="5">
    <location>
        <begin position="27"/>
        <end position="186"/>
    </location>
</feature>